<keyword evidence="4" id="KW-0676">Redox-active center</keyword>
<evidence type="ECO:0000256" key="3">
    <source>
        <dbReference type="ARBA" id="ARBA00022490"/>
    </source>
</evidence>
<dbReference type="AlphaFoldDB" id="A0A1U8AA42"/>
<evidence type="ECO:0000256" key="2">
    <source>
        <dbReference type="ARBA" id="ARBA00007568"/>
    </source>
</evidence>
<dbReference type="PANTHER" id="PTHR10168">
    <property type="entry name" value="GLUTAREDOXIN"/>
    <property type="match status" value="1"/>
</dbReference>
<comment type="subcellular location">
    <subcellularLocation>
        <location evidence="1">Cytoplasm</location>
    </subcellularLocation>
</comment>
<proteinExistence type="inferred from homology"/>
<evidence type="ECO:0000256" key="1">
    <source>
        <dbReference type="ARBA" id="ARBA00004496"/>
    </source>
</evidence>
<protein>
    <submittedName>
        <fullName evidence="7">Glutaredoxin-C6-like</fullName>
    </submittedName>
</protein>
<dbReference type="GO" id="GO:0005737">
    <property type="term" value="C:cytoplasm"/>
    <property type="evidence" value="ECO:0007669"/>
    <property type="project" value="UniProtKB-SubCell"/>
</dbReference>
<dbReference type="GeneID" id="104600686"/>
<dbReference type="InterPro" id="IPR014025">
    <property type="entry name" value="Glutaredoxin_subgr"/>
</dbReference>
<dbReference type="Gene3D" id="3.40.30.10">
    <property type="entry name" value="Glutaredoxin"/>
    <property type="match status" value="1"/>
</dbReference>
<dbReference type="OMA" id="CSSHPTM"/>
<dbReference type="InParanoid" id="A0A1U8AA42"/>
<keyword evidence="6" id="KW-1185">Reference proteome</keyword>
<evidence type="ECO:0000313" key="7">
    <source>
        <dbReference type="RefSeq" id="XP_010262072.1"/>
    </source>
</evidence>
<dbReference type="RefSeq" id="XP_010262072.1">
    <property type="nucleotide sequence ID" value="XM_010263770.1"/>
</dbReference>
<evidence type="ECO:0000313" key="6">
    <source>
        <dbReference type="Proteomes" id="UP000189703"/>
    </source>
</evidence>
<reference evidence="7" key="1">
    <citation type="submission" date="2025-08" db="UniProtKB">
        <authorList>
            <consortium name="RefSeq"/>
        </authorList>
    </citation>
    <scope>IDENTIFICATION</scope>
</reference>
<dbReference type="OrthoDB" id="418495at2759"/>
<dbReference type="Pfam" id="PF00462">
    <property type="entry name" value="Glutaredoxin"/>
    <property type="match status" value="1"/>
</dbReference>
<dbReference type="PROSITE" id="PS51354">
    <property type="entry name" value="GLUTAREDOXIN_2"/>
    <property type="match status" value="1"/>
</dbReference>
<dbReference type="KEGG" id="nnu:104600686"/>
<dbReference type="CDD" id="cd03419">
    <property type="entry name" value="GRX_GRXh_1_2_like"/>
    <property type="match status" value="1"/>
</dbReference>
<comment type="similarity">
    <text evidence="2">Belongs to the glutaredoxin family. CC-type subfamily.</text>
</comment>
<keyword evidence="3" id="KW-0963">Cytoplasm</keyword>
<dbReference type="InterPro" id="IPR036249">
    <property type="entry name" value="Thioredoxin-like_sf"/>
</dbReference>
<gene>
    <name evidence="7" type="primary">LOC104600686</name>
</gene>
<evidence type="ECO:0000256" key="4">
    <source>
        <dbReference type="ARBA" id="ARBA00023284"/>
    </source>
</evidence>
<dbReference type="Proteomes" id="UP000189703">
    <property type="component" value="Unplaced"/>
</dbReference>
<dbReference type="eggNOG" id="KOG1752">
    <property type="taxonomic scope" value="Eukaryota"/>
</dbReference>
<dbReference type="InterPro" id="IPR002109">
    <property type="entry name" value="Glutaredoxin"/>
</dbReference>
<feature type="domain" description="Glutaredoxin" evidence="5">
    <location>
        <begin position="54"/>
        <end position="117"/>
    </location>
</feature>
<evidence type="ECO:0000259" key="5">
    <source>
        <dbReference type="Pfam" id="PF00462"/>
    </source>
</evidence>
<name>A0A1U8AA42_NELNU</name>
<dbReference type="FunCoup" id="A0A1U8AA42">
    <property type="interactions" value="32"/>
</dbReference>
<dbReference type="SUPFAM" id="SSF52833">
    <property type="entry name" value="Thioredoxin-like"/>
    <property type="match status" value="1"/>
</dbReference>
<dbReference type="NCBIfam" id="TIGR02189">
    <property type="entry name" value="GlrX-like_plant"/>
    <property type="match status" value="1"/>
</dbReference>
<organism evidence="6 7">
    <name type="scientific">Nelumbo nucifera</name>
    <name type="common">Sacred lotus</name>
    <dbReference type="NCBI Taxonomy" id="4432"/>
    <lineage>
        <taxon>Eukaryota</taxon>
        <taxon>Viridiplantae</taxon>
        <taxon>Streptophyta</taxon>
        <taxon>Embryophyta</taxon>
        <taxon>Tracheophyta</taxon>
        <taxon>Spermatophyta</taxon>
        <taxon>Magnoliopsida</taxon>
        <taxon>Proteales</taxon>
        <taxon>Nelumbonaceae</taxon>
        <taxon>Nelumbo</taxon>
    </lineage>
</organism>
<dbReference type="PRINTS" id="PR00160">
    <property type="entry name" value="GLUTAREDOXIN"/>
</dbReference>
<sequence length="145" mass="15113">MQGIGCFRSVSDGGVRVELTAAATATAMTRGPLTIDVAESVEKKIERLISENPVVIFSRSSCYMCHVMKRLLSTIGVHPTVIELDDGELGALAALDISDGEGGTGAPAPVVFIGGTRVGGLESLMALHVSGHLVPKLRDVGALWD</sequence>
<accession>A0A1U8AA42</accession>
<dbReference type="STRING" id="4432.A0A1U8AA42"/>
<dbReference type="InterPro" id="IPR011905">
    <property type="entry name" value="GlrX-like_pln_2"/>
</dbReference>